<sequence>MRSVVHFEIPADDVARAKEFYSSIFDWQLQDMPEMDYTIVRTTDVDEATQMPTSPGAINGGLMRRSGETPTPVITIDVESIDRSLEQVEAAGGKVVRPRTEIPGMGAFAYFTDPEGNTLGLWENA</sequence>
<dbReference type="OrthoDB" id="9793039at2"/>
<dbReference type="EMBL" id="VFPH01000001">
    <property type="protein sequence ID" value="TQM43404.1"/>
    <property type="molecule type" value="Genomic_DNA"/>
</dbReference>
<dbReference type="RefSeq" id="WP_142096890.1">
    <property type="nucleotide sequence ID" value="NZ_VFPH01000001.1"/>
</dbReference>
<gene>
    <name evidence="3" type="ORF">FB388_0750</name>
</gene>
<protein>
    <recommendedName>
        <fullName evidence="2">VOC domain-containing protein</fullName>
    </recommendedName>
</protein>
<organism evidence="3 4">
    <name type="scientific">Pseudonocardia cypriaca</name>
    <dbReference type="NCBI Taxonomy" id="882449"/>
    <lineage>
        <taxon>Bacteria</taxon>
        <taxon>Bacillati</taxon>
        <taxon>Actinomycetota</taxon>
        <taxon>Actinomycetes</taxon>
        <taxon>Pseudonocardiales</taxon>
        <taxon>Pseudonocardiaceae</taxon>
        <taxon>Pseudonocardia</taxon>
    </lineage>
</organism>
<dbReference type="InterPro" id="IPR037523">
    <property type="entry name" value="VOC_core"/>
</dbReference>
<proteinExistence type="predicted"/>
<dbReference type="InterPro" id="IPR052164">
    <property type="entry name" value="Anthracycline_SecMetBiosynth"/>
</dbReference>
<accession>A0A543GBM2</accession>
<dbReference type="AlphaFoldDB" id="A0A543GBM2"/>
<dbReference type="PROSITE" id="PS51819">
    <property type="entry name" value="VOC"/>
    <property type="match status" value="1"/>
</dbReference>
<dbReference type="InterPro" id="IPR004360">
    <property type="entry name" value="Glyas_Fos-R_dOase_dom"/>
</dbReference>
<feature type="domain" description="VOC" evidence="2">
    <location>
        <begin position="3"/>
        <end position="124"/>
    </location>
</feature>
<comment type="caution">
    <text evidence="3">The sequence shown here is derived from an EMBL/GenBank/DDBJ whole genome shotgun (WGS) entry which is preliminary data.</text>
</comment>
<dbReference type="SUPFAM" id="SSF54593">
    <property type="entry name" value="Glyoxalase/Bleomycin resistance protein/Dihydroxybiphenyl dioxygenase"/>
    <property type="match status" value="1"/>
</dbReference>
<reference evidence="3 4" key="1">
    <citation type="submission" date="2019-06" db="EMBL/GenBank/DDBJ databases">
        <title>Sequencing the genomes of 1000 actinobacteria strains.</title>
        <authorList>
            <person name="Klenk H.-P."/>
        </authorList>
    </citation>
    <scope>NUCLEOTIDE SEQUENCE [LARGE SCALE GENOMIC DNA]</scope>
    <source>
        <strain evidence="3 4">DSM 45511</strain>
    </source>
</reference>
<dbReference type="InterPro" id="IPR029068">
    <property type="entry name" value="Glyas_Bleomycin-R_OHBP_Dase"/>
</dbReference>
<evidence type="ECO:0000256" key="1">
    <source>
        <dbReference type="SAM" id="MobiDB-lite"/>
    </source>
</evidence>
<dbReference type="Gene3D" id="3.10.180.10">
    <property type="entry name" value="2,3-Dihydroxybiphenyl 1,2-Dioxygenase, domain 1"/>
    <property type="match status" value="1"/>
</dbReference>
<dbReference type="PANTHER" id="PTHR33993:SF2">
    <property type="entry name" value="VOC DOMAIN-CONTAINING PROTEIN"/>
    <property type="match status" value="1"/>
</dbReference>
<dbReference type="Pfam" id="PF00903">
    <property type="entry name" value="Glyoxalase"/>
    <property type="match status" value="1"/>
</dbReference>
<dbReference type="PANTHER" id="PTHR33993">
    <property type="entry name" value="GLYOXALASE-RELATED"/>
    <property type="match status" value="1"/>
</dbReference>
<keyword evidence="4" id="KW-1185">Reference proteome</keyword>
<dbReference type="Proteomes" id="UP000319818">
    <property type="component" value="Unassembled WGS sequence"/>
</dbReference>
<evidence type="ECO:0000313" key="4">
    <source>
        <dbReference type="Proteomes" id="UP000319818"/>
    </source>
</evidence>
<name>A0A543GBM2_9PSEU</name>
<evidence type="ECO:0000313" key="3">
    <source>
        <dbReference type="EMBL" id="TQM43404.1"/>
    </source>
</evidence>
<dbReference type="CDD" id="cd07247">
    <property type="entry name" value="SgaA_N_like"/>
    <property type="match status" value="1"/>
</dbReference>
<feature type="region of interest" description="Disordered" evidence="1">
    <location>
        <begin position="46"/>
        <end position="69"/>
    </location>
</feature>
<evidence type="ECO:0000259" key="2">
    <source>
        <dbReference type="PROSITE" id="PS51819"/>
    </source>
</evidence>